<gene>
    <name evidence="2" type="ORF">E0L32_003709</name>
</gene>
<accession>A0A507B000</accession>
<comment type="caution">
    <text evidence="2">The sequence shown here is derived from an EMBL/GenBank/DDBJ whole genome shotgun (WGS) entry which is preliminary data.</text>
</comment>
<evidence type="ECO:0000256" key="1">
    <source>
        <dbReference type="SAM" id="MobiDB-lite"/>
    </source>
</evidence>
<feature type="region of interest" description="Disordered" evidence="1">
    <location>
        <begin position="81"/>
        <end position="106"/>
    </location>
</feature>
<reference evidence="2 3" key="1">
    <citation type="submission" date="2019-06" db="EMBL/GenBank/DDBJ databases">
        <title>Draft genome sequence of the filamentous fungus Phialemoniopsis curvata isolated from diesel fuel.</title>
        <authorList>
            <person name="Varaljay V.A."/>
            <person name="Lyon W.J."/>
            <person name="Crouch A.L."/>
            <person name="Drake C.E."/>
            <person name="Hollomon J.M."/>
            <person name="Nadeau L.J."/>
            <person name="Nunn H.S."/>
            <person name="Stevenson B.S."/>
            <person name="Bojanowski C.L."/>
            <person name="Crookes-Goodson W.J."/>
        </authorList>
    </citation>
    <scope>NUCLEOTIDE SEQUENCE [LARGE SCALE GENOMIC DNA]</scope>
    <source>
        <strain evidence="2 3">D216</strain>
    </source>
</reference>
<dbReference type="AlphaFoldDB" id="A0A507B000"/>
<sequence length="106" mass="11771">MRRNDARLAAYEGWRAAEVESVRQLAAEDLAVRDAVAALEAARAAETAAGLGREHRRRQVAERKWAQLVLEERVRLLDEMETVERENGGEPLSDDDDVGTDTGIAQ</sequence>
<evidence type="ECO:0000313" key="3">
    <source>
        <dbReference type="Proteomes" id="UP000319257"/>
    </source>
</evidence>
<organism evidence="2 3">
    <name type="scientific">Thyridium curvatum</name>
    <dbReference type="NCBI Taxonomy" id="1093900"/>
    <lineage>
        <taxon>Eukaryota</taxon>
        <taxon>Fungi</taxon>
        <taxon>Dikarya</taxon>
        <taxon>Ascomycota</taxon>
        <taxon>Pezizomycotina</taxon>
        <taxon>Sordariomycetes</taxon>
        <taxon>Sordariomycetidae</taxon>
        <taxon>Thyridiales</taxon>
        <taxon>Thyridiaceae</taxon>
        <taxon>Thyridium</taxon>
    </lineage>
</organism>
<proteinExistence type="predicted"/>
<name>A0A507B000_9PEZI</name>
<dbReference type="RefSeq" id="XP_030998126.1">
    <property type="nucleotide sequence ID" value="XM_031138039.1"/>
</dbReference>
<protein>
    <submittedName>
        <fullName evidence="2">Uncharacterized protein</fullName>
    </submittedName>
</protein>
<evidence type="ECO:0000313" key="2">
    <source>
        <dbReference type="EMBL" id="TPX16415.1"/>
    </source>
</evidence>
<dbReference type="Proteomes" id="UP000319257">
    <property type="component" value="Unassembled WGS sequence"/>
</dbReference>
<dbReference type="EMBL" id="SKBQ01000017">
    <property type="protein sequence ID" value="TPX16415.1"/>
    <property type="molecule type" value="Genomic_DNA"/>
</dbReference>
<keyword evidence="3" id="KW-1185">Reference proteome</keyword>
<dbReference type="InParanoid" id="A0A507B000"/>
<dbReference type="GeneID" id="41971156"/>
<feature type="non-terminal residue" evidence="2">
    <location>
        <position position="1"/>
    </location>
</feature>